<reference evidence="1" key="1">
    <citation type="submission" date="2020-11" db="EMBL/GenBank/DDBJ databases">
        <authorList>
            <consortium name="DOE Joint Genome Institute"/>
            <person name="Ahrendt S."/>
            <person name="Riley R."/>
            <person name="Andreopoulos W."/>
            <person name="Labutti K."/>
            <person name="Pangilinan J."/>
            <person name="Ruiz-Duenas F.J."/>
            <person name="Barrasa J.M."/>
            <person name="Sanchez-Garcia M."/>
            <person name="Camarero S."/>
            <person name="Miyauchi S."/>
            <person name="Serrano A."/>
            <person name="Linde D."/>
            <person name="Babiker R."/>
            <person name="Drula E."/>
            <person name="Ayuso-Fernandez I."/>
            <person name="Pacheco R."/>
            <person name="Padilla G."/>
            <person name="Ferreira P."/>
            <person name="Barriuso J."/>
            <person name="Kellner H."/>
            <person name="Castanera R."/>
            <person name="Alfaro M."/>
            <person name="Ramirez L."/>
            <person name="Pisabarro A.G."/>
            <person name="Kuo A."/>
            <person name="Tritt A."/>
            <person name="Lipzen A."/>
            <person name="He G."/>
            <person name="Yan M."/>
            <person name="Ng V."/>
            <person name="Cullen D."/>
            <person name="Martin F."/>
            <person name="Rosso M.-N."/>
            <person name="Henrissat B."/>
            <person name="Hibbett D."/>
            <person name="Martinez A.T."/>
            <person name="Grigoriev I.V."/>
        </authorList>
    </citation>
    <scope>NUCLEOTIDE SEQUENCE</scope>
    <source>
        <strain evidence="1">ATCC 90797</strain>
    </source>
</reference>
<evidence type="ECO:0000313" key="2">
    <source>
        <dbReference type="Proteomes" id="UP000807025"/>
    </source>
</evidence>
<organism evidence="1 2">
    <name type="scientific">Pleurotus eryngii</name>
    <name type="common">Boletus of the steppes</name>
    <dbReference type="NCBI Taxonomy" id="5323"/>
    <lineage>
        <taxon>Eukaryota</taxon>
        <taxon>Fungi</taxon>
        <taxon>Dikarya</taxon>
        <taxon>Basidiomycota</taxon>
        <taxon>Agaricomycotina</taxon>
        <taxon>Agaricomycetes</taxon>
        <taxon>Agaricomycetidae</taxon>
        <taxon>Agaricales</taxon>
        <taxon>Pleurotineae</taxon>
        <taxon>Pleurotaceae</taxon>
        <taxon>Pleurotus</taxon>
    </lineage>
</organism>
<keyword evidence="2" id="KW-1185">Reference proteome</keyword>
<sequence>MGKRRRVHNAIDDDDTFCIDEQHSRQLKVGASRRYFICTPRSLKKKTVVPALVPLEPQSTSWTPNEDVEAWDADAIEELVNDAIDPALVKKRSNASDDPLRKWIPYREEFIWESICAEAQSEAARAGECATCRDKLENE</sequence>
<gene>
    <name evidence="1" type="ORF">BDN71DRAFT_1512031</name>
</gene>
<accession>A0A9P5ZLM6</accession>
<evidence type="ECO:0000313" key="1">
    <source>
        <dbReference type="EMBL" id="KAF9489560.1"/>
    </source>
</evidence>
<comment type="caution">
    <text evidence="1">The sequence shown here is derived from an EMBL/GenBank/DDBJ whole genome shotgun (WGS) entry which is preliminary data.</text>
</comment>
<proteinExistence type="predicted"/>
<dbReference type="EMBL" id="MU154667">
    <property type="protein sequence ID" value="KAF9489560.1"/>
    <property type="molecule type" value="Genomic_DNA"/>
</dbReference>
<dbReference type="Proteomes" id="UP000807025">
    <property type="component" value="Unassembled WGS sequence"/>
</dbReference>
<protein>
    <submittedName>
        <fullName evidence="1">Uncharacterized protein</fullName>
    </submittedName>
</protein>
<name>A0A9P5ZLM6_PLEER</name>
<dbReference type="AlphaFoldDB" id="A0A9P5ZLM6"/>